<gene>
    <name evidence="1" type="ORF">POJ06DRAFT_180724</name>
</gene>
<proteinExistence type="predicted"/>
<dbReference type="EMBL" id="JARPMG010000005">
    <property type="protein sequence ID" value="KAJ8100199.1"/>
    <property type="molecule type" value="Genomic_DNA"/>
</dbReference>
<reference evidence="1" key="1">
    <citation type="submission" date="2023-03" db="EMBL/GenBank/DDBJ databases">
        <title>Near-Complete genome sequence of Lipomyces tetrasporous NRRL Y-64009, an oleaginous yeast capable of growing on lignocellulosic hydrolysates.</title>
        <authorList>
            <consortium name="Lawrence Berkeley National Laboratory"/>
            <person name="Jagtap S.S."/>
            <person name="Liu J.-J."/>
            <person name="Walukiewicz H.E."/>
            <person name="Pangilinan J."/>
            <person name="Lipzen A."/>
            <person name="Ahrendt S."/>
            <person name="Koriabine M."/>
            <person name="Cobaugh K."/>
            <person name="Salamov A."/>
            <person name="Yoshinaga Y."/>
            <person name="Ng V."/>
            <person name="Daum C."/>
            <person name="Grigoriev I.V."/>
            <person name="Slininger P.J."/>
            <person name="Dien B.S."/>
            <person name="Jin Y.-S."/>
            <person name="Rao C.V."/>
        </authorList>
    </citation>
    <scope>NUCLEOTIDE SEQUENCE</scope>
    <source>
        <strain evidence="1">NRRL Y-64009</strain>
    </source>
</reference>
<evidence type="ECO:0000313" key="1">
    <source>
        <dbReference type="EMBL" id="KAJ8100199.1"/>
    </source>
</evidence>
<dbReference type="RefSeq" id="XP_056043649.1">
    <property type="nucleotide sequence ID" value="XM_056184744.1"/>
</dbReference>
<protein>
    <submittedName>
        <fullName evidence="1">Uncharacterized protein</fullName>
    </submittedName>
</protein>
<dbReference type="Proteomes" id="UP001217417">
    <property type="component" value="Unassembled WGS sequence"/>
</dbReference>
<organism evidence="1 2">
    <name type="scientific">Lipomyces tetrasporus</name>
    <dbReference type="NCBI Taxonomy" id="54092"/>
    <lineage>
        <taxon>Eukaryota</taxon>
        <taxon>Fungi</taxon>
        <taxon>Dikarya</taxon>
        <taxon>Ascomycota</taxon>
        <taxon>Saccharomycotina</taxon>
        <taxon>Lipomycetes</taxon>
        <taxon>Lipomycetales</taxon>
        <taxon>Lipomycetaceae</taxon>
        <taxon>Lipomyces</taxon>
    </lineage>
</organism>
<dbReference type="AlphaFoldDB" id="A0AAD7QRN9"/>
<name>A0AAD7QRN9_9ASCO</name>
<feature type="non-terminal residue" evidence="1">
    <location>
        <position position="1"/>
    </location>
</feature>
<accession>A0AAD7QRN9</accession>
<keyword evidence="2" id="KW-1185">Reference proteome</keyword>
<feature type="non-terminal residue" evidence="1">
    <location>
        <position position="295"/>
    </location>
</feature>
<evidence type="ECO:0000313" key="2">
    <source>
        <dbReference type="Proteomes" id="UP001217417"/>
    </source>
</evidence>
<sequence length="295" mass="32159">TVATPYSIETPPKTVSAANSIYFAPIDKVAIPGPETADGIDTSDAIFKLSNMNLDLHIRVAAAEMNKATLDFNSIIYQQSALYIDNFTLAEFMLKTSQDFLLILTRLLSSRPSRGLLCASRAAKTPFSKLLSLSSQSHQNNHHNLSSISSSSYPIAAWEPLSAPLSLTVTSIFTQLVSLYELILHYIAARVERIATDPIAPIPGLTFGGLPLENSCTQGMLFSEVIVHLLERIERALGIVSVPDGGEVGLLSVRQIEVLWSELDGRRAIIPGHAIMGPAKLRRLFGKVAFIFKQL</sequence>
<comment type="caution">
    <text evidence="1">The sequence shown here is derived from an EMBL/GenBank/DDBJ whole genome shotgun (WGS) entry which is preliminary data.</text>
</comment>
<dbReference type="GeneID" id="80879910"/>